<reference evidence="2 4" key="1">
    <citation type="submission" date="2018-06" db="EMBL/GenBank/DDBJ databases">
        <title>Complete Genome Sequence of the Microcystin-Degrading Bacterium Sphingosinicella microcystinivorans Strain B-9.</title>
        <authorList>
            <person name="Jin H."/>
            <person name="Nishizawa T."/>
            <person name="Guo Y."/>
            <person name="Nishizawa A."/>
            <person name="Park H."/>
            <person name="Kato H."/>
            <person name="Tsuji K."/>
            <person name="Harada K."/>
        </authorList>
    </citation>
    <scope>NUCLEOTIDE SEQUENCE [LARGE SCALE GENOMIC DNA]</scope>
    <source>
        <strain evidence="2 4">B9</strain>
    </source>
</reference>
<evidence type="ECO:0000313" key="5">
    <source>
        <dbReference type="Proteomes" id="UP000276029"/>
    </source>
</evidence>
<dbReference type="Pfam" id="PF13852">
    <property type="entry name" value="DUF4197"/>
    <property type="match status" value="1"/>
</dbReference>
<keyword evidence="5" id="KW-1185">Reference proteome</keyword>
<evidence type="ECO:0000313" key="3">
    <source>
        <dbReference type="EMBL" id="RKS92125.1"/>
    </source>
</evidence>
<dbReference type="AlphaFoldDB" id="A0AAD1D9C4"/>
<dbReference type="EMBL" id="RBWX01000007">
    <property type="protein sequence ID" value="RKS92125.1"/>
    <property type="molecule type" value="Genomic_DNA"/>
</dbReference>
<gene>
    <name evidence="3" type="ORF">DFR51_1704</name>
    <name evidence="2" type="ORF">SmB9_28040</name>
</gene>
<sequence>MTGSLFIRTALAATVLVGTLSAASPATAQGFGAPVKSILGDASDSALDTLAQPGAFYADKAIRILLPGPLKKASKLLKYTDQAGLTGNLTKSLNDAAGLAAKEAKPIFRSAINNMTLEDGVGVVSKSDGATRYLEESAGADLHAKVRPLVAAALGNVGAFDQLDRLGGASSLLSGAGLSRDGLTDSVTDQALKGIFKYIGAEEAKLRANPLDAGKKLLESLRK</sequence>
<feature type="chain" id="PRO_5042001737" evidence="1">
    <location>
        <begin position="29"/>
        <end position="223"/>
    </location>
</feature>
<feature type="signal peptide" evidence="1">
    <location>
        <begin position="1"/>
        <end position="28"/>
    </location>
</feature>
<dbReference type="RefSeq" id="WP_121049185.1">
    <property type="nucleotide sequence ID" value="NZ_AP018711.1"/>
</dbReference>
<organism evidence="2 4">
    <name type="scientific">Sphingosinicella microcystinivorans</name>
    <dbReference type="NCBI Taxonomy" id="335406"/>
    <lineage>
        <taxon>Bacteria</taxon>
        <taxon>Pseudomonadati</taxon>
        <taxon>Pseudomonadota</taxon>
        <taxon>Alphaproteobacteria</taxon>
        <taxon>Sphingomonadales</taxon>
        <taxon>Sphingosinicellaceae</taxon>
        <taxon>Sphingosinicella</taxon>
    </lineage>
</organism>
<accession>A0AAD1D9C4</accession>
<dbReference type="Proteomes" id="UP000275727">
    <property type="component" value="Chromosome"/>
</dbReference>
<protein>
    <submittedName>
        <fullName evidence="3">Uncharacterized protein DUF4197</fullName>
    </submittedName>
</protein>
<dbReference type="EMBL" id="AP018711">
    <property type="protein sequence ID" value="BBE35146.1"/>
    <property type="molecule type" value="Genomic_DNA"/>
</dbReference>
<proteinExistence type="predicted"/>
<keyword evidence="1" id="KW-0732">Signal</keyword>
<dbReference type="Proteomes" id="UP000276029">
    <property type="component" value="Unassembled WGS sequence"/>
</dbReference>
<name>A0AAD1D9C4_SPHMI</name>
<dbReference type="InterPro" id="IPR025245">
    <property type="entry name" value="DUF4197"/>
</dbReference>
<dbReference type="KEGG" id="smic:SmB9_28040"/>
<evidence type="ECO:0000313" key="2">
    <source>
        <dbReference type="EMBL" id="BBE35146.1"/>
    </source>
</evidence>
<reference evidence="3 5" key="2">
    <citation type="submission" date="2018-10" db="EMBL/GenBank/DDBJ databases">
        <title>Genomic Encyclopedia of Type Strains, Phase IV (KMG-IV): sequencing the most valuable type-strain genomes for metagenomic binning, comparative biology and taxonomic classification.</title>
        <authorList>
            <person name="Goeker M."/>
        </authorList>
    </citation>
    <scope>NUCLEOTIDE SEQUENCE [LARGE SCALE GENOMIC DNA]</scope>
    <source>
        <strain evidence="3 5">DSM 19791</strain>
    </source>
</reference>
<evidence type="ECO:0000313" key="4">
    <source>
        <dbReference type="Proteomes" id="UP000275727"/>
    </source>
</evidence>
<evidence type="ECO:0000256" key="1">
    <source>
        <dbReference type="SAM" id="SignalP"/>
    </source>
</evidence>